<sequence>MGAVIVSDVGRLMGALSIPLPASIKPAAIEALALWHGLKYCRELGLRNVAVYGDALNVLNGLNVSGWDLSDIGGVLDAVRLMMREFDMVSWKNVKKRSNLVAHKLARSALSLVQAMFCKDEGPPWLHDLIDAL</sequence>
<dbReference type="Gramene" id="PRQ57228">
    <property type="protein sequence ID" value="PRQ57228"/>
    <property type="gene ID" value="RchiOBHm_Chr1g0345991"/>
</dbReference>
<gene>
    <name evidence="2" type="ORF">RchiOBHm_Chr1g0345991</name>
</gene>
<dbReference type="EMBL" id="PDCK01000039">
    <property type="protein sequence ID" value="PRQ57228.1"/>
    <property type="molecule type" value="Genomic_DNA"/>
</dbReference>
<dbReference type="InterPro" id="IPR044730">
    <property type="entry name" value="RNase_H-like_dom_plant"/>
</dbReference>
<evidence type="ECO:0000313" key="2">
    <source>
        <dbReference type="EMBL" id="PRQ57228.1"/>
    </source>
</evidence>
<name>A0A2P6SEW2_ROSCH</name>
<organism evidence="2 3">
    <name type="scientific">Rosa chinensis</name>
    <name type="common">China rose</name>
    <dbReference type="NCBI Taxonomy" id="74649"/>
    <lineage>
        <taxon>Eukaryota</taxon>
        <taxon>Viridiplantae</taxon>
        <taxon>Streptophyta</taxon>
        <taxon>Embryophyta</taxon>
        <taxon>Tracheophyta</taxon>
        <taxon>Spermatophyta</taxon>
        <taxon>Magnoliopsida</taxon>
        <taxon>eudicotyledons</taxon>
        <taxon>Gunneridae</taxon>
        <taxon>Pentapetalae</taxon>
        <taxon>rosids</taxon>
        <taxon>fabids</taxon>
        <taxon>Rosales</taxon>
        <taxon>Rosaceae</taxon>
        <taxon>Rosoideae</taxon>
        <taxon>Rosoideae incertae sedis</taxon>
        <taxon>Rosa</taxon>
    </lineage>
</organism>
<evidence type="ECO:0000313" key="3">
    <source>
        <dbReference type="Proteomes" id="UP000238479"/>
    </source>
</evidence>
<dbReference type="InterPro" id="IPR002156">
    <property type="entry name" value="RNaseH_domain"/>
</dbReference>
<dbReference type="GO" id="GO:0004523">
    <property type="term" value="F:RNA-DNA hybrid ribonuclease activity"/>
    <property type="evidence" value="ECO:0007669"/>
    <property type="project" value="InterPro"/>
</dbReference>
<dbReference type="Proteomes" id="UP000238479">
    <property type="component" value="Chromosome 1"/>
</dbReference>
<feature type="domain" description="RNase H type-1" evidence="1">
    <location>
        <begin position="2"/>
        <end position="109"/>
    </location>
</feature>
<reference evidence="2 3" key="1">
    <citation type="journal article" date="2018" name="Nat. Genet.">
        <title>The Rosa genome provides new insights in the design of modern roses.</title>
        <authorList>
            <person name="Bendahmane M."/>
        </authorList>
    </citation>
    <scope>NUCLEOTIDE SEQUENCE [LARGE SCALE GENOMIC DNA]</scope>
    <source>
        <strain evidence="3">cv. Old Blush</strain>
    </source>
</reference>
<dbReference type="InterPro" id="IPR012337">
    <property type="entry name" value="RNaseH-like_sf"/>
</dbReference>
<dbReference type="InterPro" id="IPR036397">
    <property type="entry name" value="RNaseH_sf"/>
</dbReference>
<dbReference type="AlphaFoldDB" id="A0A2P6SEW2"/>
<dbReference type="Pfam" id="PF13456">
    <property type="entry name" value="RVT_3"/>
    <property type="match status" value="1"/>
</dbReference>
<protein>
    <submittedName>
        <fullName evidence="2">Putative ribonuclease H-like domain-containing protein</fullName>
    </submittedName>
</protein>
<dbReference type="PANTHER" id="PTHR47723:SF21">
    <property type="entry name" value="POLYNUCLEOTIDYL TRANSFERASE, RIBONUCLEASE H-LIKE SUPERFAMILY PROTEIN"/>
    <property type="match status" value="1"/>
</dbReference>
<dbReference type="SUPFAM" id="SSF53098">
    <property type="entry name" value="Ribonuclease H-like"/>
    <property type="match status" value="1"/>
</dbReference>
<comment type="caution">
    <text evidence="2">The sequence shown here is derived from an EMBL/GenBank/DDBJ whole genome shotgun (WGS) entry which is preliminary data.</text>
</comment>
<dbReference type="PANTHER" id="PTHR47723">
    <property type="entry name" value="OS05G0353850 PROTEIN"/>
    <property type="match status" value="1"/>
</dbReference>
<keyword evidence="3" id="KW-1185">Reference proteome</keyword>
<accession>A0A2P6SEW2</accession>
<dbReference type="GO" id="GO:0003676">
    <property type="term" value="F:nucleic acid binding"/>
    <property type="evidence" value="ECO:0007669"/>
    <property type="project" value="InterPro"/>
</dbReference>
<evidence type="ECO:0000259" key="1">
    <source>
        <dbReference type="Pfam" id="PF13456"/>
    </source>
</evidence>
<proteinExistence type="predicted"/>
<dbReference type="OMA" id="FCKDEGP"/>
<dbReference type="Gene3D" id="3.30.420.10">
    <property type="entry name" value="Ribonuclease H-like superfamily/Ribonuclease H"/>
    <property type="match status" value="1"/>
</dbReference>
<dbReference type="InterPro" id="IPR053151">
    <property type="entry name" value="RNase_H-like"/>
</dbReference>
<dbReference type="CDD" id="cd06222">
    <property type="entry name" value="RNase_H_like"/>
    <property type="match status" value="1"/>
</dbReference>